<dbReference type="SUPFAM" id="SSF55174">
    <property type="entry name" value="Alpha-L RNA-binding motif"/>
    <property type="match status" value="1"/>
</dbReference>
<evidence type="ECO:0000256" key="12">
    <source>
        <dbReference type="RuleBase" id="RU363036"/>
    </source>
</evidence>
<protein>
    <recommendedName>
        <fullName evidence="1 10">Tyrosine--tRNA ligase</fullName>
        <ecNumber evidence="1 10">6.1.1.1</ecNumber>
    </recommendedName>
</protein>
<evidence type="ECO:0000256" key="8">
    <source>
        <dbReference type="ARBA" id="ARBA00023146"/>
    </source>
</evidence>
<keyword evidence="3 12" id="KW-0436">Ligase</keyword>
<dbReference type="InterPro" id="IPR002942">
    <property type="entry name" value="S4_RNA-bd"/>
</dbReference>
<dbReference type="SUPFAM" id="SSF52374">
    <property type="entry name" value="Nucleotidylyl transferase"/>
    <property type="match status" value="1"/>
</dbReference>
<organism evidence="14 15">
    <name type="scientific">Candidatus Nealsonbacteria bacterium CG18_big_fil_WC_8_21_14_2_50_37_10</name>
    <dbReference type="NCBI Taxonomy" id="1974717"/>
    <lineage>
        <taxon>Bacteria</taxon>
        <taxon>Candidatus Nealsoniibacteriota</taxon>
    </lineage>
</organism>
<evidence type="ECO:0000313" key="14">
    <source>
        <dbReference type="EMBL" id="PIQ07189.1"/>
    </source>
</evidence>
<dbReference type="CDD" id="cd00805">
    <property type="entry name" value="TyrRS_core"/>
    <property type="match status" value="1"/>
</dbReference>
<dbReference type="PANTHER" id="PTHR11766">
    <property type="entry name" value="TYROSYL-TRNA SYNTHETASE"/>
    <property type="match status" value="1"/>
</dbReference>
<dbReference type="PANTHER" id="PTHR11766:SF1">
    <property type="entry name" value="TYROSINE--TRNA LIGASE"/>
    <property type="match status" value="1"/>
</dbReference>
<comment type="catalytic activity">
    <reaction evidence="9">
        <text>tRNA(Tyr) + L-tyrosine + ATP = L-tyrosyl-tRNA(Tyr) + AMP + diphosphate + H(+)</text>
        <dbReference type="Rhea" id="RHEA:10220"/>
        <dbReference type="Rhea" id="RHEA-COMP:9706"/>
        <dbReference type="Rhea" id="RHEA-COMP:9707"/>
        <dbReference type="ChEBI" id="CHEBI:15378"/>
        <dbReference type="ChEBI" id="CHEBI:30616"/>
        <dbReference type="ChEBI" id="CHEBI:33019"/>
        <dbReference type="ChEBI" id="CHEBI:58315"/>
        <dbReference type="ChEBI" id="CHEBI:78442"/>
        <dbReference type="ChEBI" id="CHEBI:78536"/>
        <dbReference type="ChEBI" id="CHEBI:456215"/>
        <dbReference type="EC" id="6.1.1.1"/>
    </reaction>
</comment>
<gene>
    <name evidence="14" type="ORF">COW72_01075</name>
</gene>
<name>A0A2H0FKS9_9BACT</name>
<dbReference type="PROSITE" id="PS00178">
    <property type="entry name" value="AA_TRNA_LIGASE_I"/>
    <property type="match status" value="1"/>
</dbReference>
<evidence type="ECO:0000256" key="11">
    <source>
        <dbReference type="PROSITE-ProRule" id="PRU00182"/>
    </source>
</evidence>
<dbReference type="Pfam" id="PF00579">
    <property type="entry name" value="tRNA-synt_1b"/>
    <property type="match status" value="1"/>
</dbReference>
<dbReference type="CDD" id="cd00165">
    <property type="entry name" value="S4"/>
    <property type="match status" value="1"/>
</dbReference>
<dbReference type="InterPro" id="IPR024088">
    <property type="entry name" value="Tyr-tRNA-ligase_bac-type"/>
</dbReference>
<dbReference type="GO" id="GO:0004831">
    <property type="term" value="F:tyrosine-tRNA ligase activity"/>
    <property type="evidence" value="ECO:0007669"/>
    <property type="project" value="UniProtKB-UniRule"/>
</dbReference>
<feature type="domain" description="RNA-binding S4" evidence="13">
    <location>
        <begin position="319"/>
        <end position="378"/>
    </location>
</feature>
<dbReference type="NCBIfam" id="TIGR00234">
    <property type="entry name" value="tyrS"/>
    <property type="match status" value="1"/>
</dbReference>
<dbReference type="EMBL" id="PCUC01000057">
    <property type="protein sequence ID" value="PIQ07189.1"/>
    <property type="molecule type" value="Genomic_DNA"/>
</dbReference>
<dbReference type="GO" id="GO:0005829">
    <property type="term" value="C:cytosol"/>
    <property type="evidence" value="ECO:0007669"/>
    <property type="project" value="TreeGrafter"/>
</dbReference>
<dbReference type="InterPro" id="IPR054608">
    <property type="entry name" value="SYY-like_C"/>
</dbReference>
<dbReference type="Pfam" id="PF22421">
    <property type="entry name" value="SYY_C-terminal"/>
    <property type="match status" value="1"/>
</dbReference>
<evidence type="ECO:0000256" key="2">
    <source>
        <dbReference type="ARBA" id="ARBA00022490"/>
    </source>
</evidence>
<dbReference type="Proteomes" id="UP000230778">
    <property type="component" value="Unassembled WGS sequence"/>
</dbReference>
<reference evidence="14 15" key="1">
    <citation type="submission" date="2017-09" db="EMBL/GenBank/DDBJ databases">
        <title>Depth-based differentiation of microbial function through sediment-hosted aquifers and enrichment of novel symbionts in the deep terrestrial subsurface.</title>
        <authorList>
            <person name="Probst A.J."/>
            <person name="Ladd B."/>
            <person name="Jarett J.K."/>
            <person name="Geller-Mcgrath D.E."/>
            <person name="Sieber C.M."/>
            <person name="Emerson J.B."/>
            <person name="Anantharaman K."/>
            <person name="Thomas B.C."/>
            <person name="Malmstrom R."/>
            <person name="Stieglmeier M."/>
            <person name="Klingl A."/>
            <person name="Woyke T."/>
            <person name="Ryan C.M."/>
            <person name="Banfield J.F."/>
        </authorList>
    </citation>
    <scope>NUCLEOTIDE SEQUENCE [LARGE SCALE GENOMIC DNA]</scope>
    <source>
        <strain evidence="14">CG18_big_fil_WC_8_21_14_2_50_37_10</strain>
    </source>
</reference>
<dbReference type="EC" id="6.1.1.1" evidence="1 10"/>
<keyword evidence="2" id="KW-0963">Cytoplasm</keyword>
<comment type="similarity">
    <text evidence="12">Belongs to the class-I aminoacyl-tRNA synthetase family.</text>
</comment>
<accession>A0A2H0FKS9</accession>
<dbReference type="InterPro" id="IPR002305">
    <property type="entry name" value="aa-tRNA-synth_Ic"/>
</dbReference>
<evidence type="ECO:0000256" key="7">
    <source>
        <dbReference type="ARBA" id="ARBA00022917"/>
    </source>
</evidence>
<keyword evidence="7 12" id="KW-0648">Protein biosynthesis</keyword>
<dbReference type="SMART" id="SM00363">
    <property type="entry name" value="S4"/>
    <property type="match status" value="1"/>
</dbReference>
<dbReference type="AlphaFoldDB" id="A0A2H0FKS9"/>
<dbReference type="GO" id="GO:0003723">
    <property type="term" value="F:RNA binding"/>
    <property type="evidence" value="ECO:0007669"/>
    <property type="project" value="UniProtKB-KW"/>
</dbReference>
<keyword evidence="4 12" id="KW-0547">Nucleotide-binding</keyword>
<keyword evidence="6 11" id="KW-0694">RNA-binding</keyword>
<dbReference type="InterPro" id="IPR002307">
    <property type="entry name" value="Tyr-tRNA-ligase"/>
</dbReference>
<keyword evidence="8 12" id="KW-0030">Aminoacyl-tRNA synthetase</keyword>
<evidence type="ECO:0000256" key="3">
    <source>
        <dbReference type="ARBA" id="ARBA00022598"/>
    </source>
</evidence>
<dbReference type="PRINTS" id="PR01040">
    <property type="entry name" value="TRNASYNTHTYR"/>
</dbReference>
<dbReference type="Gene3D" id="3.10.290.10">
    <property type="entry name" value="RNA-binding S4 domain"/>
    <property type="match status" value="1"/>
</dbReference>
<dbReference type="GO" id="GO:0005524">
    <property type="term" value="F:ATP binding"/>
    <property type="evidence" value="ECO:0007669"/>
    <property type="project" value="UniProtKB-KW"/>
</dbReference>
<evidence type="ECO:0000256" key="6">
    <source>
        <dbReference type="ARBA" id="ARBA00022884"/>
    </source>
</evidence>
<dbReference type="PROSITE" id="PS50889">
    <property type="entry name" value="S4"/>
    <property type="match status" value="1"/>
</dbReference>
<proteinExistence type="inferred from homology"/>
<evidence type="ECO:0000256" key="9">
    <source>
        <dbReference type="ARBA" id="ARBA00048248"/>
    </source>
</evidence>
<sequence length="380" mass="44477">MNKVHFKKRLKSGMKLRIKFGIDPTSPNLHLGHLIPLKKLRQFQDLGHQVIFLIGDFTAMIGDPSARLGERRPLTEKEIKNNMRDYINQAREILNIEKVEVRYNSEWYGRKKANFLMDLSSRFTYARLIERDEFKKRIEKNIDVTMVELLYPLLQGYDSVELKSDLEIGGTDQKFNLLFARKVQKKYNFPQQDIMTLPLLIGTDGERKMSKSYGNYIKITEEPLRMFGQLMSIPDILIWRYFELLTNLPLKEIELIKDKVCKTLLTPKEAKLRLAREIVALLHNAKSAQKAEREFERVFKEKKLPSKIPGIKIKEEELNILEFLVKTKLVPSKSEAKRLILQKGVKINGEIQEDWGKIVKIKKEMVIQVGKRKFAKIVYS</sequence>
<evidence type="ECO:0000313" key="15">
    <source>
        <dbReference type="Proteomes" id="UP000230778"/>
    </source>
</evidence>
<comment type="caution">
    <text evidence="14">The sequence shown here is derived from an EMBL/GenBank/DDBJ whole genome shotgun (WGS) entry which is preliminary data.</text>
</comment>
<dbReference type="Gene3D" id="3.40.50.620">
    <property type="entry name" value="HUPs"/>
    <property type="match status" value="1"/>
</dbReference>
<dbReference type="FunFam" id="3.10.290.10:FF:000022">
    <property type="entry name" value="Tyrosine--tRNA ligase"/>
    <property type="match status" value="1"/>
</dbReference>
<dbReference type="Gene3D" id="1.10.240.10">
    <property type="entry name" value="Tyrosyl-Transfer RNA Synthetase"/>
    <property type="match status" value="1"/>
</dbReference>
<evidence type="ECO:0000256" key="10">
    <source>
        <dbReference type="NCBIfam" id="TIGR00234"/>
    </source>
</evidence>
<evidence type="ECO:0000259" key="13">
    <source>
        <dbReference type="SMART" id="SM00363"/>
    </source>
</evidence>
<dbReference type="InterPro" id="IPR001412">
    <property type="entry name" value="aa-tRNA-synth_I_CS"/>
</dbReference>
<evidence type="ECO:0000256" key="1">
    <source>
        <dbReference type="ARBA" id="ARBA00013160"/>
    </source>
</evidence>
<dbReference type="GO" id="GO:0006437">
    <property type="term" value="P:tyrosyl-tRNA aminoacylation"/>
    <property type="evidence" value="ECO:0007669"/>
    <property type="project" value="UniProtKB-UniRule"/>
</dbReference>
<evidence type="ECO:0000256" key="5">
    <source>
        <dbReference type="ARBA" id="ARBA00022840"/>
    </source>
</evidence>
<dbReference type="InterPro" id="IPR014729">
    <property type="entry name" value="Rossmann-like_a/b/a_fold"/>
</dbReference>
<evidence type="ECO:0000256" key="4">
    <source>
        <dbReference type="ARBA" id="ARBA00022741"/>
    </source>
</evidence>
<keyword evidence="5 12" id="KW-0067">ATP-binding</keyword>
<dbReference type="InterPro" id="IPR036986">
    <property type="entry name" value="S4_RNA-bd_sf"/>
</dbReference>